<keyword evidence="4" id="KW-1185">Reference proteome</keyword>
<dbReference type="RefSeq" id="WP_102912827.1">
    <property type="nucleotide sequence ID" value="NZ_POUC01000386.1"/>
</dbReference>
<dbReference type="GO" id="GO:0004803">
    <property type="term" value="F:transposase activity"/>
    <property type="evidence" value="ECO:0007669"/>
    <property type="project" value="InterPro"/>
</dbReference>
<evidence type="ECO:0000259" key="1">
    <source>
        <dbReference type="Pfam" id="PF01609"/>
    </source>
</evidence>
<sequence>MGRGTWSWIVPDGLWEIAKPLIPPSRVRPQGGGTQDTPDETLFAAIIYVLVSGCAWRQLPPCFGISKSTAHRRFLIWSRAGVWGRLHEAVLHRLDDAGLVDVTRVVLDTAHVRAKKGGELTGPSPVDRGKPGSKMHVLSDANGLPLLVGVSAGNTHDSEGLKPMVEGHQTRHDPHRGRHFKPQCLHADKAYDRTDLRKWLRGKRIGVRIARKGIESSERLGRRRWVIERTMSWLSGYRRLSPRYERDLRNYLAFLGLAAALCCYKRLVRLTT</sequence>
<evidence type="ECO:0000313" key="4">
    <source>
        <dbReference type="Proteomes" id="UP000235943"/>
    </source>
</evidence>
<evidence type="ECO:0000313" key="3">
    <source>
        <dbReference type="EMBL" id="PNG17891.1"/>
    </source>
</evidence>
<protein>
    <submittedName>
        <fullName evidence="3">IS5/IS1182 family transposase</fullName>
    </submittedName>
</protein>
<accession>A0A2N8TFT2</accession>
<dbReference type="Proteomes" id="UP000235943">
    <property type="component" value="Unassembled WGS sequence"/>
</dbReference>
<dbReference type="InterPro" id="IPR025161">
    <property type="entry name" value="IS402-like_dom"/>
</dbReference>
<dbReference type="GO" id="GO:0006313">
    <property type="term" value="P:DNA transposition"/>
    <property type="evidence" value="ECO:0007669"/>
    <property type="project" value="InterPro"/>
</dbReference>
<evidence type="ECO:0000259" key="2">
    <source>
        <dbReference type="Pfam" id="PF13340"/>
    </source>
</evidence>
<dbReference type="OrthoDB" id="4338165at2"/>
<dbReference type="Pfam" id="PF01609">
    <property type="entry name" value="DDE_Tnp_1"/>
    <property type="match status" value="1"/>
</dbReference>
<dbReference type="PANTHER" id="PTHR30007">
    <property type="entry name" value="PHP DOMAIN PROTEIN"/>
    <property type="match status" value="1"/>
</dbReference>
<reference evidence="3 4" key="1">
    <citation type="submission" date="2018-01" db="EMBL/GenBank/DDBJ databases">
        <title>Draft genome sequence of Streptomyces sp. 13K301.</title>
        <authorList>
            <person name="Sahin N."/>
            <person name="Saygin H."/>
            <person name="Ay H."/>
        </authorList>
    </citation>
    <scope>NUCLEOTIDE SEQUENCE [LARGE SCALE GENOMIC DNA]</scope>
    <source>
        <strain evidence="3 4">13K301</strain>
    </source>
</reference>
<comment type="caution">
    <text evidence="3">The sequence shown here is derived from an EMBL/GenBank/DDBJ whole genome shotgun (WGS) entry which is preliminary data.</text>
</comment>
<feature type="domain" description="Transposase IS4-like" evidence="1">
    <location>
        <begin position="106"/>
        <end position="262"/>
    </location>
</feature>
<proteinExistence type="predicted"/>
<name>A0A2N8TFT2_9ACTN</name>
<dbReference type="Pfam" id="PF13340">
    <property type="entry name" value="DUF4096"/>
    <property type="match status" value="1"/>
</dbReference>
<dbReference type="AlphaFoldDB" id="A0A2N8TFT2"/>
<gene>
    <name evidence="3" type="ORF">C1J00_34050</name>
</gene>
<dbReference type="GO" id="GO:0003677">
    <property type="term" value="F:DNA binding"/>
    <property type="evidence" value="ECO:0007669"/>
    <property type="project" value="InterPro"/>
</dbReference>
<dbReference type="EMBL" id="POUC01000386">
    <property type="protein sequence ID" value="PNG17891.1"/>
    <property type="molecule type" value="Genomic_DNA"/>
</dbReference>
<organism evidence="3 4">
    <name type="scientific">Streptomyces cahuitamycinicus</name>
    <dbReference type="NCBI Taxonomy" id="2070367"/>
    <lineage>
        <taxon>Bacteria</taxon>
        <taxon>Bacillati</taxon>
        <taxon>Actinomycetota</taxon>
        <taxon>Actinomycetes</taxon>
        <taxon>Kitasatosporales</taxon>
        <taxon>Streptomycetaceae</taxon>
        <taxon>Streptomyces</taxon>
    </lineage>
</organism>
<dbReference type="InterPro" id="IPR002559">
    <property type="entry name" value="Transposase_11"/>
</dbReference>
<dbReference type="PANTHER" id="PTHR30007:SF1">
    <property type="entry name" value="BLR1914 PROTEIN"/>
    <property type="match status" value="1"/>
</dbReference>
<dbReference type="NCBIfam" id="NF033580">
    <property type="entry name" value="transpos_IS5_3"/>
    <property type="match status" value="1"/>
</dbReference>
<feature type="domain" description="Insertion element IS402-like" evidence="2">
    <location>
        <begin position="11"/>
        <end position="87"/>
    </location>
</feature>